<dbReference type="EMBL" id="KQ964769">
    <property type="protein sequence ID" value="KXN66083.1"/>
    <property type="molecule type" value="Genomic_DNA"/>
</dbReference>
<accession>A0A137NTG9</accession>
<keyword evidence="9" id="KW-1185">Reference proteome</keyword>
<dbReference type="GO" id="GO:0006357">
    <property type="term" value="P:regulation of transcription by RNA polymerase II"/>
    <property type="evidence" value="ECO:0007669"/>
    <property type="project" value="TreeGrafter"/>
</dbReference>
<feature type="DNA-binding region" description="Homeobox" evidence="5">
    <location>
        <begin position="3"/>
        <end position="56"/>
    </location>
</feature>
<gene>
    <name evidence="8" type="ORF">CONCODRAFT_30400</name>
</gene>
<keyword evidence="2 5" id="KW-0238">DNA-binding</keyword>
<dbReference type="OrthoDB" id="6159439at2759"/>
<feature type="domain" description="Homeobox" evidence="7">
    <location>
        <begin position="1"/>
        <end position="55"/>
    </location>
</feature>
<evidence type="ECO:0000313" key="9">
    <source>
        <dbReference type="Proteomes" id="UP000070444"/>
    </source>
</evidence>
<evidence type="ECO:0000256" key="5">
    <source>
        <dbReference type="PROSITE-ProRule" id="PRU00108"/>
    </source>
</evidence>
<dbReference type="CDD" id="cd00086">
    <property type="entry name" value="homeodomain"/>
    <property type="match status" value="1"/>
</dbReference>
<dbReference type="SMART" id="SM00389">
    <property type="entry name" value="HOX"/>
    <property type="match status" value="1"/>
</dbReference>
<dbReference type="Pfam" id="PF00046">
    <property type="entry name" value="Homeodomain"/>
    <property type="match status" value="1"/>
</dbReference>
<dbReference type="GO" id="GO:0000978">
    <property type="term" value="F:RNA polymerase II cis-regulatory region sequence-specific DNA binding"/>
    <property type="evidence" value="ECO:0007669"/>
    <property type="project" value="TreeGrafter"/>
</dbReference>
<evidence type="ECO:0000259" key="7">
    <source>
        <dbReference type="PROSITE" id="PS50071"/>
    </source>
</evidence>
<dbReference type="Proteomes" id="UP000070444">
    <property type="component" value="Unassembled WGS sequence"/>
</dbReference>
<dbReference type="PROSITE" id="PS50071">
    <property type="entry name" value="HOMEOBOX_2"/>
    <property type="match status" value="1"/>
</dbReference>
<dbReference type="STRING" id="796925.A0A137NTG9"/>
<evidence type="ECO:0000313" key="8">
    <source>
        <dbReference type="EMBL" id="KXN66083.1"/>
    </source>
</evidence>
<evidence type="ECO:0000256" key="4">
    <source>
        <dbReference type="ARBA" id="ARBA00023242"/>
    </source>
</evidence>
<keyword evidence="3 5" id="KW-0371">Homeobox</keyword>
<protein>
    <submittedName>
        <fullName evidence="8">PAX37B protein</fullName>
    </submittedName>
</protein>
<dbReference type="GO" id="GO:0005634">
    <property type="term" value="C:nucleus"/>
    <property type="evidence" value="ECO:0007669"/>
    <property type="project" value="UniProtKB-SubCell"/>
</dbReference>
<name>A0A137NTG9_CONC2</name>
<organism evidence="8 9">
    <name type="scientific">Conidiobolus coronatus (strain ATCC 28846 / CBS 209.66 / NRRL 28638)</name>
    <name type="common">Delacroixia coronata</name>
    <dbReference type="NCBI Taxonomy" id="796925"/>
    <lineage>
        <taxon>Eukaryota</taxon>
        <taxon>Fungi</taxon>
        <taxon>Fungi incertae sedis</taxon>
        <taxon>Zoopagomycota</taxon>
        <taxon>Entomophthoromycotina</taxon>
        <taxon>Entomophthoromycetes</taxon>
        <taxon>Entomophthorales</taxon>
        <taxon>Ancylistaceae</taxon>
        <taxon>Conidiobolus</taxon>
    </lineage>
</organism>
<dbReference type="PANTHER" id="PTHR24324:SF5">
    <property type="entry name" value="HEMATOPOIETICALLY-EXPRESSED HOMEOBOX PROTEIN HHEX"/>
    <property type="match status" value="1"/>
</dbReference>
<dbReference type="GO" id="GO:0030154">
    <property type="term" value="P:cell differentiation"/>
    <property type="evidence" value="ECO:0007669"/>
    <property type="project" value="TreeGrafter"/>
</dbReference>
<dbReference type="InterPro" id="IPR001356">
    <property type="entry name" value="HD"/>
</dbReference>
<dbReference type="SUPFAM" id="SSF46689">
    <property type="entry name" value="Homeodomain-like"/>
    <property type="match status" value="1"/>
</dbReference>
<evidence type="ECO:0000256" key="6">
    <source>
        <dbReference type="RuleBase" id="RU000682"/>
    </source>
</evidence>
<sequence>RKRLTPQQLQVLNYVFSQNPFPSIEERLYLSERLWISARSIQIWFQNKRQIVKSNTR</sequence>
<evidence type="ECO:0000256" key="2">
    <source>
        <dbReference type="ARBA" id="ARBA00023125"/>
    </source>
</evidence>
<dbReference type="Gene3D" id="1.10.10.60">
    <property type="entry name" value="Homeodomain-like"/>
    <property type="match status" value="1"/>
</dbReference>
<evidence type="ECO:0000256" key="1">
    <source>
        <dbReference type="ARBA" id="ARBA00004123"/>
    </source>
</evidence>
<evidence type="ECO:0000256" key="3">
    <source>
        <dbReference type="ARBA" id="ARBA00023155"/>
    </source>
</evidence>
<dbReference type="InterPro" id="IPR009057">
    <property type="entry name" value="Homeodomain-like_sf"/>
</dbReference>
<dbReference type="PANTHER" id="PTHR24324">
    <property type="entry name" value="HOMEOBOX PROTEIN HHEX"/>
    <property type="match status" value="1"/>
</dbReference>
<feature type="non-terminal residue" evidence="8">
    <location>
        <position position="57"/>
    </location>
</feature>
<feature type="non-terminal residue" evidence="8">
    <location>
        <position position="1"/>
    </location>
</feature>
<comment type="subcellular location">
    <subcellularLocation>
        <location evidence="1 5 6">Nucleus</location>
    </subcellularLocation>
</comment>
<proteinExistence type="predicted"/>
<reference evidence="8 9" key="1">
    <citation type="journal article" date="2015" name="Genome Biol. Evol.">
        <title>Phylogenomic analyses indicate that early fungi evolved digesting cell walls of algal ancestors of land plants.</title>
        <authorList>
            <person name="Chang Y."/>
            <person name="Wang S."/>
            <person name="Sekimoto S."/>
            <person name="Aerts A.L."/>
            <person name="Choi C."/>
            <person name="Clum A."/>
            <person name="LaButti K.M."/>
            <person name="Lindquist E.A."/>
            <person name="Yee Ngan C."/>
            <person name="Ohm R.A."/>
            <person name="Salamov A.A."/>
            <person name="Grigoriev I.V."/>
            <person name="Spatafora J.W."/>
            <person name="Berbee M.L."/>
        </authorList>
    </citation>
    <scope>NUCLEOTIDE SEQUENCE [LARGE SCALE GENOMIC DNA]</scope>
    <source>
        <strain evidence="8 9">NRRL 28638</strain>
    </source>
</reference>
<dbReference type="AlphaFoldDB" id="A0A137NTG9"/>
<keyword evidence="4 5" id="KW-0539">Nucleus</keyword>
<dbReference type="InterPro" id="IPR051000">
    <property type="entry name" value="Homeobox_DNA-bind_prot"/>
</dbReference>